<accession>A0A1X0RD15</accession>
<dbReference type="VEuPathDB" id="FungiDB:BCV72DRAFT_317464"/>
<protein>
    <submittedName>
        <fullName evidence="1">Uncharacterized protein</fullName>
    </submittedName>
</protein>
<gene>
    <name evidence="1" type="ORF">BCV72DRAFT_317464</name>
</gene>
<name>A0A1X0RD15_RHIZD</name>
<organism evidence="1">
    <name type="scientific">Rhizopus microsporus var. microsporus</name>
    <dbReference type="NCBI Taxonomy" id="86635"/>
    <lineage>
        <taxon>Eukaryota</taxon>
        <taxon>Fungi</taxon>
        <taxon>Fungi incertae sedis</taxon>
        <taxon>Mucoromycota</taxon>
        <taxon>Mucoromycotina</taxon>
        <taxon>Mucoromycetes</taxon>
        <taxon>Mucorales</taxon>
        <taxon>Mucorineae</taxon>
        <taxon>Rhizopodaceae</taxon>
        <taxon>Rhizopus</taxon>
    </lineage>
</organism>
<dbReference type="AlphaFoldDB" id="A0A1X0RD15"/>
<dbReference type="EMBL" id="KV921871">
    <property type="protein sequence ID" value="ORE09909.1"/>
    <property type="molecule type" value="Genomic_DNA"/>
</dbReference>
<sequence length="101" mass="11717">MTDSFTLYERYVASVRRYNNFERAFQDHTLLLEYIQREEKNPEPASLSTVANWVKEAGIDTTQLKAHSTRSVASTKTYMMGIGVQKLKQLTNRDLRTDVIE</sequence>
<proteinExistence type="predicted"/>
<dbReference type="Proteomes" id="UP000242414">
    <property type="component" value="Unassembled WGS sequence"/>
</dbReference>
<evidence type="ECO:0000313" key="1">
    <source>
        <dbReference type="EMBL" id="ORE09909.1"/>
    </source>
</evidence>
<dbReference type="OrthoDB" id="5960276at2759"/>
<reference evidence="1" key="1">
    <citation type="journal article" date="2016" name="Proc. Natl. Acad. Sci. U.S.A.">
        <title>Lipid metabolic changes in an early divergent fungus govern the establishment of a mutualistic symbiosis with endobacteria.</title>
        <authorList>
            <person name="Lastovetsky O.A."/>
            <person name="Gaspar M.L."/>
            <person name="Mondo S.J."/>
            <person name="LaButti K.M."/>
            <person name="Sandor L."/>
            <person name="Grigoriev I.V."/>
            <person name="Henry S.A."/>
            <person name="Pawlowska T.E."/>
        </authorList>
    </citation>
    <scope>NUCLEOTIDE SEQUENCE [LARGE SCALE GENOMIC DNA]</scope>
    <source>
        <strain evidence="1">ATCC 52814</strain>
    </source>
</reference>